<dbReference type="eggNOG" id="COG2084">
    <property type="taxonomic scope" value="Bacteria"/>
</dbReference>
<organism evidence="4 5">
    <name type="scientific">Pseudomonas fluorescens HK44</name>
    <dbReference type="NCBI Taxonomy" id="1042209"/>
    <lineage>
        <taxon>Bacteria</taxon>
        <taxon>Pseudomonadati</taxon>
        <taxon>Pseudomonadota</taxon>
        <taxon>Gammaproteobacteria</taxon>
        <taxon>Pseudomonadales</taxon>
        <taxon>Pseudomonadaceae</taxon>
        <taxon>Pseudomonas</taxon>
    </lineage>
</organism>
<dbReference type="PIRSF" id="PIRSF000103">
    <property type="entry name" value="HIBADH"/>
    <property type="match status" value="1"/>
</dbReference>
<dbReference type="InterPro" id="IPR006115">
    <property type="entry name" value="6PGDH_NADP-bd"/>
</dbReference>
<evidence type="ECO:0000313" key="4">
    <source>
        <dbReference type="EMBL" id="EXF91097.1"/>
    </source>
</evidence>
<feature type="domain" description="6-phosphogluconate dehydrogenase NADP-binding" evidence="2">
    <location>
        <begin position="35"/>
        <end position="182"/>
    </location>
</feature>
<dbReference type="GO" id="GO:0016491">
    <property type="term" value="F:oxidoreductase activity"/>
    <property type="evidence" value="ECO:0007669"/>
    <property type="project" value="UniProtKB-KW"/>
</dbReference>
<dbReference type="Gene3D" id="3.40.50.720">
    <property type="entry name" value="NAD(P)-binding Rossmann-like Domain"/>
    <property type="match status" value="1"/>
</dbReference>
<dbReference type="AlphaFoldDB" id="A0A010SZZ7"/>
<dbReference type="Pfam" id="PF03446">
    <property type="entry name" value="NAD_binding_2"/>
    <property type="match status" value="1"/>
</dbReference>
<evidence type="ECO:0000256" key="1">
    <source>
        <dbReference type="ARBA" id="ARBA00023002"/>
    </source>
</evidence>
<dbReference type="HOGENOM" id="CLU_035117_2_0_6"/>
<dbReference type="Pfam" id="PF21761">
    <property type="entry name" value="RedAm-like_C"/>
    <property type="match status" value="1"/>
</dbReference>
<protein>
    <submittedName>
        <fullName evidence="4">Uncharacterized protein</fullName>
    </submittedName>
</protein>
<feature type="domain" description="NADPH-dependent reductive aminase-like C-terminal" evidence="3">
    <location>
        <begin position="193"/>
        <end position="313"/>
    </location>
</feature>
<name>A0A010SZZ7_PSEFL</name>
<dbReference type="EMBL" id="AFOY02000028">
    <property type="protein sequence ID" value="EXF91097.1"/>
    <property type="molecule type" value="Genomic_DNA"/>
</dbReference>
<dbReference type="GO" id="GO:0050661">
    <property type="term" value="F:NADP binding"/>
    <property type="evidence" value="ECO:0007669"/>
    <property type="project" value="InterPro"/>
</dbReference>
<dbReference type="InterPro" id="IPR036291">
    <property type="entry name" value="NAD(P)-bd_dom_sf"/>
</dbReference>
<dbReference type="Proteomes" id="UP000022611">
    <property type="component" value="Unassembled WGS sequence"/>
</dbReference>
<dbReference type="PANTHER" id="PTHR43580">
    <property type="entry name" value="OXIDOREDUCTASE GLYR1-RELATED"/>
    <property type="match status" value="1"/>
</dbReference>
<proteinExistence type="predicted"/>
<dbReference type="InterPro" id="IPR013328">
    <property type="entry name" value="6PGD_dom2"/>
</dbReference>
<evidence type="ECO:0000313" key="5">
    <source>
        <dbReference type="Proteomes" id="UP000022611"/>
    </source>
</evidence>
<dbReference type="Gene3D" id="1.10.1040.10">
    <property type="entry name" value="N-(1-d-carboxylethyl)-l-norvaline Dehydrogenase, domain 2"/>
    <property type="match status" value="1"/>
</dbReference>
<dbReference type="InterPro" id="IPR015815">
    <property type="entry name" value="HIBADH-related"/>
</dbReference>
<accession>A0A010SZZ7</accession>
<reference evidence="4 5" key="1">
    <citation type="journal article" date="2011" name="J. Bacteriol.">
        <title>Draft genome sequence of the polycyclic aromatic hydrocarbon-degrading, genetically engineered bioluminescent bioreporter Pseudomonas fluorescens HK44.</title>
        <authorList>
            <person name="Chauhan A."/>
            <person name="Layton A.C."/>
            <person name="Williams D.E."/>
            <person name="Smartt A.E."/>
            <person name="Ripp S."/>
            <person name="Karpinets T.V."/>
            <person name="Brown S.D."/>
            <person name="Sayler G.S."/>
        </authorList>
    </citation>
    <scope>NUCLEOTIDE SEQUENCE [LARGE SCALE GENOMIC DNA]</scope>
    <source>
        <strain evidence="4 5">HK44</strain>
    </source>
</reference>
<dbReference type="InterPro" id="IPR051265">
    <property type="entry name" value="HIBADH-related_NP60_sf"/>
</dbReference>
<keyword evidence="1" id="KW-0560">Oxidoreductase</keyword>
<evidence type="ECO:0000259" key="3">
    <source>
        <dbReference type="Pfam" id="PF21761"/>
    </source>
</evidence>
<comment type="caution">
    <text evidence="4">The sequence shown here is derived from an EMBL/GenBank/DDBJ whole genome shotgun (WGS) entry which is preliminary data.</text>
</comment>
<dbReference type="PANTHER" id="PTHR43580:SF2">
    <property type="entry name" value="CYTOKINE-LIKE NUCLEAR FACTOR N-PAC"/>
    <property type="match status" value="1"/>
</dbReference>
<gene>
    <name evidence="4" type="ORF">HK44_019650</name>
</gene>
<dbReference type="PATRIC" id="fig|1042209.11.peg.6102"/>
<dbReference type="InterPro" id="IPR048666">
    <property type="entry name" value="RedAm-like_C"/>
</dbReference>
<sequence length="324" mass="35186">MEHLNHPPSSTVVFVVAPLHPTKLLPRGNTMVQNVTLLGTGLMGSAFANLYMKNGVNVTVWNRTPRRCAPLVKKGAREASSIGAALEASSVVLVVLLDYNVFRTVMSGQEHLIAGRDFVNFMTGSAKDATQLQAYIRANGGHYLDAAIEAYPDDIGHESTLIHYSGSQEVWLRHEILLRMPGGASRWIGELVGAANVLDAAMAGAFYNTSIGAFLEAVDFAKKAGVGIEQLEGCLNYFLDLLKTELTAVIKHHKSDDYRTDQATLSIYVAAVKSWRQTMLDSGQRASLFTANLHCMEMAVAEGRGDLGIAATYANHIQPDSQEH</sequence>
<dbReference type="SUPFAM" id="SSF51735">
    <property type="entry name" value="NAD(P)-binding Rossmann-fold domains"/>
    <property type="match status" value="1"/>
</dbReference>
<evidence type="ECO:0000259" key="2">
    <source>
        <dbReference type="Pfam" id="PF03446"/>
    </source>
</evidence>